<dbReference type="RefSeq" id="WP_103938789.1">
    <property type="nucleotide sequence ID" value="NZ_FNVO01000006.1"/>
</dbReference>
<dbReference type="OrthoDB" id="3397450at2"/>
<gene>
    <name evidence="1" type="ORF">SAMN04489712_106293</name>
</gene>
<name>A0A1H6B5S6_9ACTN</name>
<organism evidence="1 2">
    <name type="scientific">Thermomonospora echinospora</name>
    <dbReference type="NCBI Taxonomy" id="1992"/>
    <lineage>
        <taxon>Bacteria</taxon>
        <taxon>Bacillati</taxon>
        <taxon>Actinomycetota</taxon>
        <taxon>Actinomycetes</taxon>
        <taxon>Streptosporangiales</taxon>
        <taxon>Thermomonosporaceae</taxon>
        <taxon>Thermomonospora</taxon>
    </lineage>
</organism>
<protein>
    <submittedName>
        <fullName evidence="1">Uncharacterized protein</fullName>
    </submittedName>
</protein>
<dbReference type="AlphaFoldDB" id="A0A1H6B5S6"/>
<dbReference type="Proteomes" id="UP000236723">
    <property type="component" value="Unassembled WGS sequence"/>
</dbReference>
<sequence>MTEHPGFGVLLARLSAHRNLDVGALSPLVGAGEPELQAVMGGAAPDSSLLRRLAPVLGLRTADLFVMAGAVVPDDLAPLDAKAGLLVPPLVKRAVSLPSEHVHRLRQLVRSLPQQNRTQPVPPPPAWEQYQPGFGALLVRMLRNRSLAWTGSAMVLLCLTGRYLAGATIGAVGGGRKELTPDLLADFATVLGIPADDMAALTGIELPDVAPRQNPVAADVAELIWDVRRLTADQVEQVRTTAESLLRE</sequence>
<proteinExistence type="predicted"/>
<evidence type="ECO:0000313" key="2">
    <source>
        <dbReference type="Proteomes" id="UP000236723"/>
    </source>
</evidence>
<dbReference type="EMBL" id="FNVO01000006">
    <property type="protein sequence ID" value="SEG56201.1"/>
    <property type="molecule type" value="Genomic_DNA"/>
</dbReference>
<accession>A0A1H6B5S6</accession>
<reference evidence="2" key="1">
    <citation type="submission" date="2016-10" db="EMBL/GenBank/DDBJ databases">
        <authorList>
            <person name="Varghese N."/>
            <person name="Submissions S."/>
        </authorList>
    </citation>
    <scope>NUCLEOTIDE SEQUENCE [LARGE SCALE GENOMIC DNA]</scope>
    <source>
        <strain evidence="2">DSM 43163</strain>
    </source>
</reference>
<evidence type="ECO:0000313" key="1">
    <source>
        <dbReference type="EMBL" id="SEG56201.1"/>
    </source>
</evidence>
<keyword evidence="2" id="KW-1185">Reference proteome</keyword>